<dbReference type="PROSITE" id="PS50966">
    <property type="entry name" value="ZF_SWIM"/>
    <property type="match status" value="1"/>
</dbReference>
<keyword evidence="1" id="KW-0862">Zinc</keyword>
<dbReference type="Proteomes" id="UP000245207">
    <property type="component" value="Unassembled WGS sequence"/>
</dbReference>
<reference evidence="4 5" key="1">
    <citation type="journal article" date="2018" name="Mol. Plant">
        <title>The genome of Artemisia annua provides insight into the evolution of Asteraceae family and artemisinin biosynthesis.</title>
        <authorList>
            <person name="Shen Q."/>
            <person name="Zhang L."/>
            <person name="Liao Z."/>
            <person name="Wang S."/>
            <person name="Yan T."/>
            <person name="Shi P."/>
            <person name="Liu M."/>
            <person name="Fu X."/>
            <person name="Pan Q."/>
            <person name="Wang Y."/>
            <person name="Lv Z."/>
            <person name="Lu X."/>
            <person name="Zhang F."/>
            <person name="Jiang W."/>
            <person name="Ma Y."/>
            <person name="Chen M."/>
            <person name="Hao X."/>
            <person name="Li L."/>
            <person name="Tang Y."/>
            <person name="Lv G."/>
            <person name="Zhou Y."/>
            <person name="Sun X."/>
            <person name="Brodelius P.E."/>
            <person name="Rose J.K.C."/>
            <person name="Tang K."/>
        </authorList>
    </citation>
    <scope>NUCLEOTIDE SEQUENCE [LARGE SCALE GENOMIC DNA]</scope>
    <source>
        <strain evidence="5">cv. Huhao1</strain>
        <tissue evidence="4">Leaf</tissue>
    </source>
</reference>
<feature type="compositionally biased region" description="Polar residues" evidence="2">
    <location>
        <begin position="506"/>
        <end position="522"/>
    </location>
</feature>
<evidence type="ECO:0000256" key="2">
    <source>
        <dbReference type="SAM" id="MobiDB-lite"/>
    </source>
</evidence>
<name>A0A2U1NCK3_ARTAN</name>
<organism evidence="4 5">
    <name type="scientific">Artemisia annua</name>
    <name type="common">Sweet wormwood</name>
    <dbReference type="NCBI Taxonomy" id="35608"/>
    <lineage>
        <taxon>Eukaryota</taxon>
        <taxon>Viridiplantae</taxon>
        <taxon>Streptophyta</taxon>
        <taxon>Embryophyta</taxon>
        <taxon>Tracheophyta</taxon>
        <taxon>Spermatophyta</taxon>
        <taxon>Magnoliopsida</taxon>
        <taxon>eudicotyledons</taxon>
        <taxon>Gunneridae</taxon>
        <taxon>Pentapetalae</taxon>
        <taxon>asterids</taxon>
        <taxon>campanulids</taxon>
        <taxon>Asterales</taxon>
        <taxon>Asteraceae</taxon>
        <taxon>Asteroideae</taxon>
        <taxon>Anthemideae</taxon>
        <taxon>Artemisiinae</taxon>
        <taxon>Artemisia</taxon>
    </lineage>
</organism>
<feature type="compositionally biased region" description="Basic and acidic residues" evidence="2">
    <location>
        <begin position="452"/>
        <end position="461"/>
    </location>
</feature>
<gene>
    <name evidence="4" type="ORF">CTI12_AA283070</name>
</gene>
<evidence type="ECO:0000313" key="4">
    <source>
        <dbReference type="EMBL" id="PWA71216.1"/>
    </source>
</evidence>
<evidence type="ECO:0000256" key="1">
    <source>
        <dbReference type="PROSITE-ProRule" id="PRU00325"/>
    </source>
</evidence>
<dbReference type="OrthoDB" id="747268at2759"/>
<dbReference type="PANTHER" id="PTHR47718">
    <property type="entry name" value="OS01G0519700 PROTEIN"/>
    <property type="match status" value="1"/>
</dbReference>
<keyword evidence="5" id="KW-1185">Reference proteome</keyword>
<sequence>MVFVPFTGIDNHKKSVTFGAGMLLKEDEKAYTWLLESFMRAHGKQPKMTVTDQDGAMKLAIEVVLTESKHRLCMWHITQKIPAKICKDIYDETDFKERLNKIVWNMFMEPLKFEEKWNKLIEDFKLQNHKWMNKMFRPREMWIPAYFIDSPLFGLMRTTSRSESENAFFRHFTNHGSTLVHFMMCFESAMERQRYRQEQMDFNTFDSAPKLSTQLNMERHASEVYTRSIFQLVQKEIKEACWNCTIEEFRTEEGCEMLRVRDRNAAGYRTLYKEKGKEGVQECEKVVEYKVLRSPEDGSVECTCRHFLRFGFLCRHAFCALKNRDVQMIPEKYILRRWRRDIIPPSLRRNTNRYGEKNIPIEKLTNEATFVLDECLYLLGKDEGKLGKFVEQLKSIKKGIEDEAPKPPSRKKEIENVLEDVYAVKKPEKPKVKNPSKASTKGWSKEARRKSGREIALEETSKRKRKCGFCGEKTNKHTKMTCPLNPKYIAKLARIAAAQKDETDASEQATRNVAVEQATNAS</sequence>
<evidence type="ECO:0000259" key="3">
    <source>
        <dbReference type="PROSITE" id="PS50966"/>
    </source>
</evidence>
<dbReference type="GO" id="GO:0008270">
    <property type="term" value="F:zinc ion binding"/>
    <property type="evidence" value="ECO:0007669"/>
    <property type="project" value="UniProtKB-KW"/>
</dbReference>
<dbReference type="AlphaFoldDB" id="A0A2U1NCK3"/>
<dbReference type="EMBL" id="PKPP01003115">
    <property type="protein sequence ID" value="PWA71216.1"/>
    <property type="molecule type" value="Genomic_DNA"/>
</dbReference>
<dbReference type="PANTHER" id="PTHR47718:SF12">
    <property type="entry name" value="PROTEIN FAR1-RELATED SEQUENCE"/>
    <property type="match status" value="1"/>
</dbReference>
<dbReference type="InterPro" id="IPR018289">
    <property type="entry name" value="MULE_transposase_dom"/>
</dbReference>
<keyword evidence="1" id="KW-0479">Metal-binding</keyword>
<dbReference type="InterPro" id="IPR007527">
    <property type="entry name" value="Znf_SWIM"/>
</dbReference>
<proteinExistence type="predicted"/>
<evidence type="ECO:0000313" key="5">
    <source>
        <dbReference type="Proteomes" id="UP000245207"/>
    </source>
</evidence>
<dbReference type="STRING" id="35608.A0A2U1NCK3"/>
<comment type="caution">
    <text evidence="4">The sequence shown here is derived from an EMBL/GenBank/DDBJ whole genome shotgun (WGS) entry which is preliminary data.</text>
</comment>
<feature type="domain" description="SWIM-type" evidence="3">
    <location>
        <begin position="289"/>
        <end position="325"/>
    </location>
</feature>
<protein>
    <submittedName>
        <fullName evidence="4">FAR1 DNA binding domain, Zinc finger, SWIM-type, MULE transposase domain, FHY3/FAR1 family</fullName>
    </submittedName>
</protein>
<keyword evidence="1" id="KW-0863">Zinc-finger</keyword>
<accession>A0A2U1NCK3</accession>
<feature type="region of interest" description="Disordered" evidence="2">
    <location>
        <begin position="426"/>
        <end position="463"/>
    </location>
</feature>
<feature type="region of interest" description="Disordered" evidence="2">
    <location>
        <begin position="498"/>
        <end position="522"/>
    </location>
</feature>
<dbReference type="Pfam" id="PF10551">
    <property type="entry name" value="MULE"/>
    <property type="match status" value="1"/>
</dbReference>